<proteinExistence type="predicted"/>
<reference evidence="1 2" key="1">
    <citation type="submission" date="2018-06" db="EMBL/GenBank/DDBJ databases">
        <authorList>
            <consortium name="Pathogen Informatics"/>
            <person name="Doyle S."/>
        </authorList>
    </citation>
    <scope>NUCLEOTIDE SEQUENCE [LARGE SCALE GENOMIC DNA]</scope>
    <source>
        <strain evidence="1 2">NCTC10794</strain>
    </source>
</reference>
<dbReference type="RefSeq" id="WP_119222753.1">
    <property type="nucleotide sequence ID" value="NZ_UGHH01000002.1"/>
</dbReference>
<dbReference type="AlphaFoldDB" id="A0A377I242"/>
<evidence type="ECO:0000313" key="1">
    <source>
        <dbReference type="EMBL" id="STO64298.1"/>
    </source>
</evidence>
<protein>
    <submittedName>
        <fullName evidence="1">Uncharacterized protein</fullName>
    </submittedName>
</protein>
<dbReference type="Proteomes" id="UP000254867">
    <property type="component" value="Unassembled WGS sequence"/>
</dbReference>
<gene>
    <name evidence="1" type="ORF">NCTC10794_01361</name>
</gene>
<name>A0A377I242_HAEPH</name>
<dbReference type="EMBL" id="UGHH01000002">
    <property type="protein sequence ID" value="STO64298.1"/>
    <property type="molecule type" value="Genomic_DNA"/>
</dbReference>
<evidence type="ECO:0000313" key="2">
    <source>
        <dbReference type="Proteomes" id="UP000254867"/>
    </source>
</evidence>
<accession>A0A377I242</accession>
<organism evidence="1 2">
    <name type="scientific">Haemophilus parahaemolyticus</name>
    <dbReference type="NCBI Taxonomy" id="735"/>
    <lineage>
        <taxon>Bacteria</taxon>
        <taxon>Pseudomonadati</taxon>
        <taxon>Pseudomonadota</taxon>
        <taxon>Gammaproteobacteria</taxon>
        <taxon>Pasteurellales</taxon>
        <taxon>Pasteurellaceae</taxon>
        <taxon>Haemophilus</taxon>
    </lineage>
</organism>
<sequence length="166" mass="19098">MASLTYQDLCKQQQQYNNVLIERRATLREQIRQLRVALAMDLGVLERTYKKQLNDPAPTEPYVRITDGEGVPSDEYQLKAEYDCLHNPNITFGLTLTLEEGPTTYPKKPVHLVITAYYISENCVRFVFPHIDGTPSFGMNIDDDEQSKFAQVVEAYKQLVMKTFTI</sequence>